<comment type="similarity">
    <text evidence="2 6">Belongs to the clathrin light chain family.</text>
</comment>
<reference evidence="8 9" key="1">
    <citation type="journal article" date="2023" name="Nat. Commun.">
        <title>Origin of minicircular mitochondrial genomes in red algae.</title>
        <authorList>
            <person name="Lee Y."/>
            <person name="Cho C.H."/>
            <person name="Lee Y.M."/>
            <person name="Park S.I."/>
            <person name="Yang J.H."/>
            <person name="West J.A."/>
            <person name="Bhattacharya D."/>
            <person name="Yoon H.S."/>
        </authorList>
    </citation>
    <scope>NUCLEOTIDE SEQUENCE [LARGE SCALE GENOMIC DNA]</scope>
    <source>
        <strain evidence="8 9">CCMP1338</strain>
        <tissue evidence="8">Whole cell</tissue>
    </source>
</reference>
<feature type="compositionally biased region" description="Low complexity" evidence="7">
    <location>
        <begin position="35"/>
        <end position="50"/>
    </location>
</feature>
<evidence type="ECO:0000313" key="9">
    <source>
        <dbReference type="Proteomes" id="UP001157974"/>
    </source>
</evidence>
<dbReference type="GO" id="GO:0030130">
    <property type="term" value="C:clathrin coat of trans-Golgi network vesicle"/>
    <property type="evidence" value="ECO:0007669"/>
    <property type="project" value="InterPro"/>
</dbReference>
<comment type="subcellular location">
    <subcellularLocation>
        <location evidence="1 6">Cytoplasmic vesicle membrane</location>
        <topology evidence="1 6">Peripheral membrane protein</topology>
        <orientation evidence="1 6">Cytoplasmic side</orientation>
    </subcellularLocation>
    <subcellularLocation>
        <location evidence="6">Membrane</location>
        <location evidence="6">Coated pit</location>
        <topology evidence="6">Peripheral membrane protein</topology>
        <orientation evidence="6">Cytoplasmic side</orientation>
    </subcellularLocation>
    <text evidence="6">Cytoplasmic face of coated pits and vesicles.</text>
</comment>
<dbReference type="PANTHER" id="PTHR10639:SF7">
    <property type="entry name" value="CLATHRIN LIGHT CHAIN"/>
    <property type="match status" value="1"/>
</dbReference>
<proteinExistence type="inferred from homology"/>
<evidence type="ECO:0000256" key="3">
    <source>
        <dbReference type="ARBA" id="ARBA00023136"/>
    </source>
</evidence>
<dbReference type="InterPro" id="IPR000996">
    <property type="entry name" value="Clathrin_L-chain"/>
</dbReference>
<dbReference type="Pfam" id="PF01086">
    <property type="entry name" value="Clathrin_lg_ch"/>
    <property type="match status" value="1"/>
</dbReference>
<evidence type="ECO:0000256" key="5">
    <source>
        <dbReference type="ARBA" id="ARBA00023329"/>
    </source>
</evidence>
<evidence type="ECO:0000256" key="7">
    <source>
        <dbReference type="SAM" id="MobiDB-lite"/>
    </source>
</evidence>
<keyword evidence="5 6" id="KW-0968">Cytoplasmic vesicle</keyword>
<sequence length="199" mass="22156">MADGGEEDFFKDYPDPAKGNDAPAAGTGGDFFSSAPAEGGEEPAPQAAQGGDYGFVMPESTTKPEQIEVEDADDDDDDEDAVPSTPPAIKQWRIDYAERLEKKQAYEKKVRAETQAEAKDTLSKMHKRWEERVSSNKKVNQDFEKKFISDRDAVLKQFSKPGQKPNWNVIPHLANLTGSYAEGQRDTSRMRSVILKLKN</sequence>
<dbReference type="PANTHER" id="PTHR10639">
    <property type="entry name" value="CLATHRIN LIGHT CHAIN"/>
    <property type="match status" value="1"/>
</dbReference>
<keyword evidence="3 6" id="KW-0472">Membrane</keyword>
<dbReference type="Proteomes" id="UP001157974">
    <property type="component" value="Unassembled WGS sequence"/>
</dbReference>
<evidence type="ECO:0000256" key="1">
    <source>
        <dbReference type="ARBA" id="ARBA00004180"/>
    </source>
</evidence>
<dbReference type="PROSITE" id="PS00581">
    <property type="entry name" value="CLATHRIN_LIGHT_CHN_2"/>
    <property type="match status" value="1"/>
</dbReference>
<comment type="caution">
    <text evidence="8">The sequence shown here is derived from an EMBL/GenBank/DDBJ whole genome shotgun (WGS) entry which is preliminary data.</text>
</comment>
<dbReference type="GO" id="GO:0032050">
    <property type="term" value="F:clathrin heavy chain binding"/>
    <property type="evidence" value="ECO:0007669"/>
    <property type="project" value="TreeGrafter"/>
</dbReference>
<dbReference type="GO" id="GO:0006886">
    <property type="term" value="P:intracellular protein transport"/>
    <property type="evidence" value="ECO:0007669"/>
    <property type="project" value="InterPro"/>
</dbReference>
<dbReference type="EMBL" id="JAMWBK010000004">
    <property type="protein sequence ID" value="KAJ8905814.1"/>
    <property type="molecule type" value="Genomic_DNA"/>
</dbReference>
<dbReference type="GO" id="GO:0072583">
    <property type="term" value="P:clathrin-dependent endocytosis"/>
    <property type="evidence" value="ECO:0007669"/>
    <property type="project" value="TreeGrafter"/>
</dbReference>
<gene>
    <name evidence="8" type="ORF">NDN08_002319</name>
</gene>
<keyword evidence="9" id="KW-1185">Reference proteome</keyword>
<dbReference type="GO" id="GO:0005198">
    <property type="term" value="F:structural molecule activity"/>
    <property type="evidence" value="ECO:0007669"/>
    <property type="project" value="InterPro"/>
</dbReference>
<evidence type="ECO:0000256" key="2">
    <source>
        <dbReference type="ARBA" id="ARBA00005263"/>
    </source>
</evidence>
<name>A0AAV8UUT0_9RHOD</name>
<protein>
    <recommendedName>
        <fullName evidence="6">Clathrin light chain</fullName>
    </recommendedName>
</protein>
<evidence type="ECO:0000313" key="8">
    <source>
        <dbReference type="EMBL" id="KAJ8905814.1"/>
    </source>
</evidence>
<dbReference type="AlphaFoldDB" id="A0AAV8UUT0"/>
<evidence type="ECO:0000256" key="4">
    <source>
        <dbReference type="ARBA" id="ARBA00023176"/>
    </source>
</evidence>
<dbReference type="GO" id="GO:0030132">
    <property type="term" value="C:clathrin coat of coated pit"/>
    <property type="evidence" value="ECO:0007669"/>
    <property type="project" value="InterPro"/>
</dbReference>
<organism evidence="8 9">
    <name type="scientific">Rhodosorus marinus</name>
    <dbReference type="NCBI Taxonomy" id="101924"/>
    <lineage>
        <taxon>Eukaryota</taxon>
        <taxon>Rhodophyta</taxon>
        <taxon>Stylonematophyceae</taxon>
        <taxon>Stylonematales</taxon>
        <taxon>Stylonemataceae</taxon>
        <taxon>Rhodosorus</taxon>
    </lineage>
</organism>
<keyword evidence="4 6" id="KW-0168">Coated pit</keyword>
<feature type="region of interest" description="Disordered" evidence="7">
    <location>
        <begin position="1"/>
        <end position="93"/>
    </location>
</feature>
<feature type="compositionally biased region" description="Acidic residues" evidence="7">
    <location>
        <begin position="67"/>
        <end position="81"/>
    </location>
</feature>
<evidence type="ECO:0000256" key="6">
    <source>
        <dbReference type="RuleBase" id="RU363137"/>
    </source>
</evidence>
<accession>A0AAV8UUT0</accession>
<comment type="function">
    <text evidence="6">Clathrin is the major protein of the polyhedral coat of coated pits and vesicles.</text>
</comment>